<gene>
    <name evidence="1" type="ORF">TorRG33x02_324970</name>
</gene>
<dbReference type="InParanoid" id="A0A2P5BDG2"/>
<accession>A0A2P5BDG2</accession>
<dbReference type="AlphaFoldDB" id="A0A2P5BDG2"/>
<reference evidence="2" key="1">
    <citation type="submission" date="2016-06" db="EMBL/GenBank/DDBJ databases">
        <title>Parallel loss of symbiosis genes in relatives of nitrogen-fixing non-legume Parasponia.</title>
        <authorList>
            <person name="Van Velzen R."/>
            <person name="Holmer R."/>
            <person name="Bu F."/>
            <person name="Rutten L."/>
            <person name="Van Zeijl A."/>
            <person name="Liu W."/>
            <person name="Santuari L."/>
            <person name="Cao Q."/>
            <person name="Sharma T."/>
            <person name="Shen D."/>
            <person name="Roswanjaya Y."/>
            <person name="Wardhani T."/>
            <person name="Kalhor M.S."/>
            <person name="Jansen J."/>
            <person name="Van den Hoogen J."/>
            <person name="Gungor B."/>
            <person name="Hartog M."/>
            <person name="Hontelez J."/>
            <person name="Verver J."/>
            <person name="Yang W.-C."/>
            <person name="Schijlen E."/>
            <person name="Repin R."/>
            <person name="Schilthuizen M."/>
            <person name="Schranz E."/>
            <person name="Heidstra R."/>
            <person name="Miyata K."/>
            <person name="Fedorova E."/>
            <person name="Kohlen W."/>
            <person name="Bisseling T."/>
            <person name="Smit S."/>
            <person name="Geurts R."/>
        </authorList>
    </citation>
    <scope>NUCLEOTIDE SEQUENCE [LARGE SCALE GENOMIC DNA]</scope>
    <source>
        <strain evidence="2">cv. RG33-2</strain>
    </source>
</reference>
<sequence>MSLSNVCRLGSLYISNFSLPKAAVNCYNRPIPSPIVGSDMSQLWIAGYLAP</sequence>
<keyword evidence="2" id="KW-1185">Reference proteome</keyword>
<protein>
    <submittedName>
        <fullName evidence="1">Uncharacterized protein</fullName>
    </submittedName>
</protein>
<evidence type="ECO:0000313" key="1">
    <source>
        <dbReference type="EMBL" id="PON46834.1"/>
    </source>
</evidence>
<evidence type="ECO:0000313" key="2">
    <source>
        <dbReference type="Proteomes" id="UP000237000"/>
    </source>
</evidence>
<name>A0A2P5BDG2_TREOI</name>
<dbReference type="EMBL" id="JXTC01000546">
    <property type="protein sequence ID" value="PON46834.1"/>
    <property type="molecule type" value="Genomic_DNA"/>
</dbReference>
<organism evidence="1 2">
    <name type="scientific">Trema orientale</name>
    <name type="common">Charcoal tree</name>
    <name type="synonym">Celtis orientalis</name>
    <dbReference type="NCBI Taxonomy" id="63057"/>
    <lineage>
        <taxon>Eukaryota</taxon>
        <taxon>Viridiplantae</taxon>
        <taxon>Streptophyta</taxon>
        <taxon>Embryophyta</taxon>
        <taxon>Tracheophyta</taxon>
        <taxon>Spermatophyta</taxon>
        <taxon>Magnoliopsida</taxon>
        <taxon>eudicotyledons</taxon>
        <taxon>Gunneridae</taxon>
        <taxon>Pentapetalae</taxon>
        <taxon>rosids</taxon>
        <taxon>fabids</taxon>
        <taxon>Rosales</taxon>
        <taxon>Cannabaceae</taxon>
        <taxon>Trema</taxon>
    </lineage>
</organism>
<feature type="non-terminal residue" evidence="1">
    <location>
        <position position="51"/>
    </location>
</feature>
<proteinExistence type="predicted"/>
<comment type="caution">
    <text evidence="1">The sequence shown here is derived from an EMBL/GenBank/DDBJ whole genome shotgun (WGS) entry which is preliminary data.</text>
</comment>
<dbReference type="Proteomes" id="UP000237000">
    <property type="component" value="Unassembled WGS sequence"/>
</dbReference>